<protein>
    <recommendedName>
        <fullName evidence="3">DEK C-terminal domain-containing protein</fullName>
    </recommendedName>
</protein>
<sequence length="86" mass="9664">MDGLESSIAAKAQAADWKGEFVEKDDLVETVAAQVESEMDGVSGHLEEKLKEHLVEYVENEFEEKEAKILEAVVDKIRSARVRLDM</sequence>
<keyword evidence="2" id="KW-1185">Reference proteome</keyword>
<comment type="caution">
    <text evidence="1">The sequence shown here is derived from an EMBL/GenBank/DDBJ whole genome shotgun (WGS) entry which is preliminary data.</text>
</comment>
<name>A0ABR1SC74_9PEZI</name>
<gene>
    <name evidence="1" type="ORF">PG991_006051</name>
</gene>
<evidence type="ECO:0000313" key="2">
    <source>
        <dbReference type="Proteomes" id="UP001396898"/>
    </source>
</evidence>
<evidence type="ECO:0008006" key="3">
    <source>
        <dbReference type="Google" id="ProtNLM"/>
    </source>
</evidence>
<dbReference type="Proteomes" id="UP001396898">
    <property type="component" value="Unassembled WGS sequence"/>
</dbReference>
<dbReference type="EMBL" id="JAQQWI010000007">
    <property type="protein sequence ID" value="KAK8028995.1"/>
    <property type="molecule type" value="Genomic_DNA"/>
</dbReference>
<reference evidence="1 2" key="1">
    <citation type="submission" date="2023-01" db="EMBL/GenBank/DDBJ databases">
        <title>Analysis of 21 Apiospora genomes using comparative genomics revels a genus with tremendous synthesis potential of carbohydrate active enzymes and secondary metabolites.</title>
        <authorList>
            <person name="Sorensen T."/>
        </authorList>
    </citation>
    <scope>NUCLEOTIDE SEQUENCE [LARGE SCALE GENOMIC DNA]</scope>
    <source>
        <strain evidence="1 2">CBS 20057</strain>
    </source>
</reference>
<evidence type="ECO:0000313" key="1">
    <source>
        <dbReference type="EMBL" id="KAK8028995.1"/>
    </source>
</evidence>
<proteinExistence type="predicted"/>
<organism evidence="1 2">
    <name type="scientific">Apiospora marii</name>
    <dbReference type="NCBI Taxonomy" id="335849"/>
    <lineage>
        <taxon>Eukaryota</taxon>
        <taxon>Fungi</taxon>
        <taxon>Dikarya</taxon>
        <taxon>Ascomycota</taxon>
        <taxon>Pezizomycotina</taxon>
        <taxon>Sordariomycetes</taxon>
        <taxon>Xylariomycetidae</taxon>
        <taxon>Amphisphaeriales</taxon>
        <taxon>Apiosporaceae</taxon>
        <taxon>Apiospora</taxon>
    </lineage>
</organism>
<accession>A0ABR1SC74</accession>